<feature type="compositionally biased region" description="Polar residues" evidence="1">
    <location>
        <begin position="38"/>
        <end position="52"/>
    </location>
</feature>
<evidence type="ECO:0000313" key="3">
    <source>
        <dbReference type="Proteomes" id="UP000410492"/>
    </source>
</evidence>
<gene>
    <name evidence="2" type="ORF">CALMAC_LOCUS16734</name>
</gene>
<feature type="region of interest" description="Disordered" evidence="1">
    <location>
        <begin position="1"/>
        <end position="73"/>
    </location>
</feature>
<dbReference type="AlphaFoldDB" id="A0A653DDR8"/>
<protein>
    <submittedName>
        <fullName evidence="2">Uncharacterized protein</fullName>
    </submittedName>
</protein>
<evidence type="ECO:0000256" key="1">
    <source>
        <dbReference type="SAM" id="MobiDB-lite"/>
    </source>
</evidence>
<proteinExistence type="predicted"/>
<feature type="non-terminal residue" evidence="2">
    <location>
        <position position="73"/>
    </location>
</feature>
<feature type="compositionally biased region" description="Basic and acidic residues" evidence="1">
    <location>
        <begin position="22"/>
        <end position="37"/>
    </location>
</feature>
<organism evidence="2 3">
    <name type="scientific">Callosobruchus maculatus</name>
    <name type="common">Southern cowpea weevil</name>
    <name type="synonym">Pulse bruchid</name>
    <dbReference type="NCBI Taxonomy" id="64391"/>
    <lineage>
        <taxon>Eukaryota</taxon>
        <taxon>Metazoa</taxon>
        <taxon>Ecdysozoa</taxon>
        <taxon>Arthropoda</taxon>
        <taxon>Hexapoda</taxon>
        <taxon>Insecta</taxon>
        <taxon>Pterygota</taxon>
        <taxon>Neoptera</taxon>
        <taxon>Endopterygota</taxon>
        <taxon>Coleoptera</taxon>
        <taxon>Polyphaga</taxon>
        <taxon>Cucujiformia</taxon>
        <taxon>Chrysomeloidea</taxon>
        <taxon>Chrysomelidae</taxon>
        <taxon>Bruchinae</taxon>
        <taxon>Bruchini</taxon>
        <taxon>Callosobruchus</taxon>
    </lineage>
</organism>
<name>A0A653DDR8_CALMS</name>
<sequence length="73" mass="8320">MEDPDKSTIQDPLQVQLVQKQSKLDHKPLQPRKEEGKQQPQLGLQSRSQVPAPSQEKSEITKMEDPDKSTIQD</sequence>
<dbReference type="Proteomes" id="UP000410492">
    <property type="component" value="Unassembled WGS sequence"/>
</dbReference>
<feature type="compositionally biased region" description="Basic and acidic residues" evidence="1">
    <location>
        <begin position="56"/>
        <end position="73"/>
    </location>
</feature>
<keyword evidence="3" id="KW-1185">Reference proteome</keyword>
<accession>A0A653DDR8</accession>
<evidence type="ECO:0000313" key="2">
    <source>
        <dbReference type="EMBL" id="VEN58349.1"/>
    </source>
</evidence>
<dbReference type="EMBL" id="CAACVG010011568">
    <property type="protein sequence ID" value="VEN58349.1"/>
    <property type="molecule type" value="Genomic_DNA"/>
</dbReference>
<reference evidence="2 3" key="1">
    <citation type="submission" date="2019-01" db="EMBL/GenBank/DDBJ databases">
        <authorList>
            <person name="Sayadi A."/>
        </authorList>
    </citation>
    <scope>NUCLEOTIDE SEQUENCE [LARGE SCALE GENOMIC DNA]</scope>
</reference>